<evidence type="ECO:0000313" key="2">
    <source>
        <dbReference type="Proteomes" id="UP001610446"/>
    </source>
</evidence>
<proteinExistence type="predicted"/>
<name>A0ABR4JG05_9EURO</name>
<comment type="caution">
    <text evidence="1">The sequence shown here is derived from an EMBL/GenBank/DDBJ whole genome shotgun (WGS) entry which is preliminary data.</text>
</comment>
<evidence type="ECO:0008006" key="3">
    <source>
        <dbReference type="Google" id="ProtNLM"/>
    </source>
</evidence>
<evidence type="ECO:0000313" key="1">
    <source>
        <dbReference type="EMBL" id="KAL2838910.1"/>
    </source>
</evidence>
<organism evidence="1 2">
    <name type="scientific">Aspergillus pseudoustus</name>
    <dbReference type="NCBI Taxonomy" id="1810923"/>
    <lineage>
        <taxon>Eukaryota</taxon>
        <taxon>Fungi</taxon>
        <taxon>Dikarya</taxon>
        <taxon>Ascomycota</taxon>
        <taxon>Pezizomycotina</taxon>
        <taxon>Eurotiomycetes</taxon>
        <taxon>Eurotiomycetidae</taxon>
        <taxon>Eurotiales</taxon>
        <taxon>Aspergillaceae</taxon>
        <taxon>Aspergillus</taxon>
        <taxon>Aspergillus subgen. Nidulantes</taxon>
    </lineage>
</organism>
<sequence>MDATSVSISSLLFCLTQLSFLVPSVYYTNWVLLNESLGRPFHVRTGDKRRRNHGRFDPLCLSPAICSLSQKDRRVNFGR</sequence>
<reference evidence="1 2" key="1">
    <citation type="submission" date="2024-07" db="EMBL/GenBank/DDBJ databases">
        <title>Section-level genome sequencing and comparative genomics of Aspergillus sections Usti and Cavernicolus.</title>
        <authorList>
            <consortium name="Lawrence Berkeley National Laboratory"/>
            <person name="Nybo J.L."/>
            <person name="Vesth T.C."/>
            <person name="Theobald S."/>
            <person name="Frisvad J.C."/>
            <person name="Larsen T.O."/>
            <person name="Kjaerboelling I."/>
            <person name="Rothschild-Mancinelli K."/>
            <person name="Lyhne E.K."/>
            <person name="Kogle M.E."/>
            <person name="Barry K."/>
            <person name="Clum A."/>
            <person name="Na H."/>
            <person name="Ledsgaard L."/>
            <person name="Lin J."/>
            <person name="Lipzen A."/>
            <person name="Kuo A."/>
            <person name="Riley R."/>
            <person name="Mondo S."/>
            <person name="Labutti K."/>
            <person name="Haridas S."/>
            <person name="Pangalinan J."/>
            <person name="Salamov A.A."/>
            <person name="Simmons B.A."/>
            <person name="Magnuson J.K."/>
            <person name="Chen J."/>
            <person name="Drula E."/>
            <person name="Henrissat B."/>
            <person name="Wiebenga A."/>
            <person name="Lubbers R.J."/>
            <person name="Gomes A.C."/>
            <person name="Makela M.R."/>
            <person name="Stajich J."/>
            <person name="Grigoriev I.V."/>
            <person name="Mortensen U.H."/>
            <person name="De Vries R.P."/>
            <person name="Baker S.E."/>
            <person name="Andersen M.R."/>
        </authorList>
    </citation>
    <scope>NUCLEOTIDE SEQUENCE [LARGE SCALE GENOMIC DNA]</scope>
    <source>
        <strain evidence="1 2">CBS 123904</strain>
    </source>
</reference>
<dbReference type="EMBL" id="JBFXLU010000140">
    <property type="protein sequence ID" value="KAL2838910.1"/>
    <property type="molecule type" value="Genomic_DNA"/>
</dbReference>
<dbReference type="Proteomes" id="UP001610446">
    <property type="component" value="Unassembled WGS sequence"/>
</dbReference>
<gene>
    <name evidence="1" type="ORF">BJY01DRAFT_32235</name>
</gene>
<protein>
    <recommendedName>
        <fullName evidence="3">Secreted protein</fullName>
    </recommendedName>
</protein>
<accession>A0ABR4JG05</accession>
<keyword evidence="2" id="KW-1185">Reference proteome</keyword>